<dbReference type="PANTHER" id="PTHR45913">
    <property type="entry name" value="EPM2A-INTERACTING PROTEIN 1"/>
    <property type="match status" value="1"/>
</dbReference>
<sequence>MKLDSTGSFAQSSEKVLEASYELSLLIAKAKKSHAIGETLVKPCLLKAADIILGPETKQKNSQIPLSDNTVKRRIDDMAEDIKNQVVKAVKESCFFAIQLEYRCCAMLSTASFNFESN</sequence>
<evidence type="ECO:0000313" key="1">
    <source>
        <dbReference type="EMBL" id="CAB3237619.1"/>
    </source>
</evidence>
<name>A0A8S0ZY75_ARCPL</name>
<dbReference type="EMBL" id="CADEBC010000492">
    <property type="protein sequence ID" value="CAB3237619.1"/>
    <property type="molecule type" value="Genomic_DNA"/>
</dbReference>
<dbReference type="Proteomes" id="UP000494106">
    <property type="component" value="Unassembled WGS sequence"/>
</dbReference>
<dbReference type="AlphaFoldDB" id="A0A8S0ZY75"/>
<dbReference type="OrthoDB" id="6375347at2759"/>
<dbReference type="PANTHER" id="PTHR45913:SF19">
    <property type="entry name" value="LOW QUALITY PROTEIN: ZINC FINGER BED DOMAIN-CONTAINING PROTEIN 5-LIKE"/>
    <property type="match status" value="1"/>
</dbReference>
<evidence type="ECO:0000313" key="2">
    <source>
        <dbReference type="Proteomes" id="UP000494106"/>
    </source>
</evidence>
<keyword evidence="2" id="KW-1185">Reference proteome</keyword>
<gene>
    <name evidence="1" type="ORF">APLA_LOCUS6995</name>
</gene>
<comment type="caution">
    <text evidence="1">The sequence shown here is derived from an EMBL/GenBank/DDBJ whole genome shotgun (WGS) entry which is preliminary data.</text>
</comment>
<proteinExistence type="predicted"/>
<organism evidence="1 2">
    <name type="scientific">Arctia plantaginis</name>
    <name type="common">Wood tiger moth</name>
    <name type="synonym">Phalaena plantaginis</name>
    <dbReference type="NCBI Taxonomy" id="874455"/>
    <lineage>
        <taxon>Eukaryota</taxon>
        <taxon>Metazoa</taxon>
        <taxon>Ecdysozoa</taxon>
        <taxon>Arthropoda</taxon>
        <taxon>Hexapoda</taxon>
        <taxon>Insecta</taxon>
        <taxon>Pterygota</taxon>
        <taxon>Neoptera</taxon>
        <taxon>Endopterygota</taxon>
        <taxon>Lepidoptera</taxon>
        <taxon>Glossata</taxon>
        <taxon>Ditrysia</taxon>
        <taxon>Noctuoidea</taxon>
        <taxon>Erebidae</taxon>
        <taxon>Arctiinae</taxon>
        <taxon>Arctia</taxon>
    </lineage>
</organism>
<accession>A0A8S0ZY75</accession>
<reference evidence="1 2" key="1">
    <citation type="submission" date="2020-04" db="EMBL/GenBank/DDBJ databases">
        <authorList>
            <person name="Wallbank WR R."/>
            <person name="Pardo Diaz C."/>
            <person name="Kozak K."/>
            <person name="Martin S."/>
            <person name="Jiggins C."/>
            <person name="Moest M."/>
            <person name="Warren A I."/>
            <person name="Byers J.R.P. K."/>
            <person name="Montejo-Kovacevich G."/>
            <person name="Yen C E."/>
        </authorList>
    </citation>
    <scope>NUCLEOTIDE SEQUENCE [LARGE SCALE GENOMIC DNA]</scope>
</reference>
<protein>
    <submittedName>
        <fullName evidence="1">Uncharacterized protein</fullName>
    </submittedName>
</protein>